<dbReference type="Pfam" id="PF14574">
    <property type="entry name" value="RACo_C_ter"/>
    <property type="match status" value="1"/>
</dbReference>
<reference evidence="2" key="1">
    <citation type="submission" date="2020-08" db="EMBL/GenBank/DDBJ databases">
        <title>Genome public.</title>
        <authorList>
            <person name="Liu C."/>
            <person name="Sun Q."/>
        </authorList>
    </citation>
    <scope>NUCLEOTIDE SEQUENCE</scope>
    <source>
        <strain evidence="2">H8</strain>
    </source>
</reference>
<dbReference type="Gene3D" id="3.30.420.480">
    <property type="entry name" value="Domain of unknown function (DUF4445)"/>
    <property type="match status" value="1"/>
</dbReference>
<accession>A0A926DP89</accession>
<comment type="caution">
    <text evidence="2">The sequence shown here is derived from an EMBL/GenBank/DDBJ whole genome shotgun (WGS) entry which is preliminary data.</text>
</comment>
<keyword evidence="3" id="KW-1185">Reference proteome</keyword>
<feature type="domain" description="2Fe-2S ferredoxin-type" evidence="1">
    <location>
        <begin position="1"/>
        <end position="96"/>
    </location>
</feature>
<dbReference type="AlphaFoldDB" id="A0A926DP89"/>
<dbReference type="InterPro" id="IPR041414">
    <property type="entry name" value="Raco-like_middle"/>
</dbReference>
<dbReference type="InterPro" id="IPR012675">
    <property type="entry name" value="Beta-grasp_dom_sf"/>
</dbReference>
<dbReference type="Proteomes" id="UP000611762">
    <property type="component" value="Unassembled WGS sequence"/>
</dbReference>
<proteinExistence type="predicted"/>
<dbReference type="CDD" id="cd00207">
    <property type="entry name" value="fer2"/>
    <property type="match status" value="1"/>
</dbReference>
<dbReference type="InterPro" id="IPR001041">
    <property type="entry name" value="2Fe-2S_ferredoxin-type"/>
</dbReference>
<name>A0A926DP89_9FIRM</name>
<dbReference type="PANTHER" id="PTHR42895:SF2">
    <property type="entry name" value="IRON-SULFUR CLUSTER PROTEIN"/>
    <property type="match status" value="1"/>
</dbReference>
<dbReference type="RefSeq" id="WP_249313376.1">
    <property type="nucleotide sequence ID" value="NZ_JACRSU010000003.1"/>
</dbReference>
<dbReference type="InterPro" id="IPR027980">
    <property type="entry name" value="RACo_C"/>
</dbReference>
<evidence type="ECO:0000259" key="1">
    <source>
        <dbReference type="PROSITE" id="PS51085"/>
    </source>
</evidence>
<organism evidence="2 3">
    <name type="scientific">Congzhengia minquanensis</name>
    <dbReference type="NCBI Taxonomy" id="2763657"/>
    <lineage>
        <taxon>Bacteria</taxon>
        <taxon>Bacillati</taxon>
        <taxon>Bacillota</taxon>
        <taxon>Clostridia</taxon>
        <taxon>Eubacteriales</taxon>
        <taxon>Oscillospiraceae</taxon>
        <taxon>Congzhengia</taxon>
    </lineage>
</organism>
<evidence type="ECO:0000313" key="3">
    <source>
        <dbReference type="Proteomes" id="UP000611762"/>
    </source>
</evidence>
<dbReference type="Gene3D" id="3.10.20.30">
    <property type="match status" value="1"/>
</dbReference>
<protein>
    <submittedName>
        <fullName evidence="2">DUF4445 domain-containing protein</fullName>
    </submittedName>
</protein>
<dbReference type="InterPro" id="IPR036010">
    <property type="entry name" value="2Fe-2S_ferredoxin-like_sf"/>
</dbReference>
<evidence type="ECO:0000313" key="2">
    <source>
        <dbReference type="EMBL" id="MBC8541329.1"/>
    </source>
</evidence>
<dbReference type="Pfam" id="PF17651">
    <property type="entry name" value="Raco_middle"/>
    <property type="match status" value="1"/>
</dbReference>
<dbReference type="PROSITE" id="PS51085">
    <property type="entry name" value="2FE2S_FER_2"/>
    <property type="match status" value="1"/>
</dbReference>
<sequence>MKITLQSDAKKICISVFNETRIDEIIAKSEFKLTRPCGGNGTCGKCKVKAVGNLSEMSGDEKRFLTKEEIGANIRLACYASVTGDANITLITSNEQIQGVTDGYFPDFKKSPLTGDKNCYAMAIDIGTTTIAGYFYKMPECFCVKQTCRTNPQTQFGADVISRIQFANEGGLKTLQKAVQDEIESMKTEFGEPVELSVITGNTTMLHLFSGLDPSGIAVSPFTPKSLFGNFQENFYLPPCISAYVGADITTAILASNMQKDGSSLLIDIGTNGEMAYWSNGGFTCCSTAAGPAFEGAGISCGMPAASGAIDRVWLENGIIRYRTINHAKPTGICGSGLMDAAACLLKAGIIEDSGYMEDDFTFPDSAVTITAADIRQIQLAKAAIRAGIETLVPNGAGLDCVYIAGGFGSYVDIESCITIGLLPPSFQNKVQVLGNAAGTGAAMILQSTECLEKAKEIAGNAKTAELSANPQFMEHYMQQMMFPSDFA</sequence>
<dbReference type="PANTHER" id="PTHR42895">
    <property type="entry name" value="IRON-SULFUR CLUSTER-BINDING PROTEIN-RELATED"/>
    <property type="match status" value="1"/>
</dbReference>
<dbReference type="InterPro" id="IPR052911">
    <property type="entry name" value="Corrinoid_activation_enz"/>
</dbReference>
<dbReference type="EMBL" id="JACRSU010000003">
    <property type="protein sequence ID" value="MBC8541329.1"/>
    <property type="molecule type" value="Genomic_DNA"/>
</dbReference>
<dbReference type="SUPFAM" id="SSF54292">
    <property type="entry name" value="2Fe-2S ferredoxin-like"/>
    <property type="match status" value="1"/>
</dbReference>
<dbReference type="GO" id="GO:0051536">
    <property type="term" value="F:iron-sulfur cluster binding"/>
    <property type="evidence" value="ECO:0007669"/>
    <property type="project" value="InterPro"/>
</dbReference>
<dbReference type="InterPro" id="IPR042259">
    <property type="entry name" value="Raco-like_middle_sf"/>
</dbReference>
<gene>
    <name evidence="2" type="ORF">H8698_10110</name>
</gene>